<sequence length="52" mass="5964">MVSTISLLVIIGCLLWLIFDSANVTGCLLWLIFDSANYCLVIFFPNMMTKYR</sequence>
<dbReference type="GeneID" id="22921782"/>
<dbReference type="KEGG" id="vg:22921782"/>
<evidence type="ECO:0000313" key="2">
    <source>
        <dbReference type="Proteomes" id="UP000201058"/>
    </source>
</evidence>
<reference evidence="1 2" key="1">
    <citation type="journal article" date="2015" name="J. Virol.">
        <title>The genome of the nucleopolyhedrosis-causing virus from Tipula oleracea sheds new light on the Nudiviridae family.</title>
        <authorList>
            <person name="Bezier A."/>
            <person name="Theze J."/>
            <person name="Gavory F."/>
            <person name="Gaillard J."/>
            <person name="Poulain J."/>
            <person name="Drezen J.M."/>
            <person name="Herniou E.A."/>
        </authorList>
    </citation>
    <scope>NUCLEOTIDE SEQUENCE [LARGE SCALE GENOMIC DNA]</scope>
    <source>
        <strain evidence="1">35</strain>
    </source>
</reference>
<gene>
    <name evidence="1" type="ORF">TONV_068</name>
</gene>
<accession>A0A0B4VGN3</accession>
<dbReference type="EMBL" id="KM610234">
    <property type="protein sequence ID" value="AJD20128.1"/>
    <property type="molecule type" value="Genomic_DNA"/>
</dbReference>
<protein>
    <submittedName>
        <fullName evidence="1">Uncharacterized protein</fullName>
    </submittedName>
</protein>
<name>A0A0B4VGN3_9VIRU</name>
<proteinExistence type="predicted"/>
<dbReference type="RefSeq" id="YP_009116715.1">
    <property type="nucleotide sequence ID" value="NC_026242.1"/>
</dbReference>
<organism evidence="1 2">
    <name type="scientific">Tipula oleracea nudivirus</name>
    <dbReference type="NCBI Taxonomy" id="1546257"/>
    <lineage>
        <taxon>Viruses</taxon>
        <taxon>Viruses incertae sedis</taxon>
        <taxon>Naldaviricetes</taxon>
        <taxon>Lefavirales</taxon>
        <taxon>Nudiviridae</taxon>
        <taxon>Deltanudivirus</taxon>
        <taxon>Deltanudivirus tipoleraceae</taxon>
    </lineage>
</organism>
<evidence type="ECO:0000313" key="1">
    <source>
        <dbReference type="EMBL" id="AJD20128.1"/>
    </source>
</evidence>
<dbReference type="Proteomes" id="UP000201058">
    <property type="component" value="Segment"/>
</dbReference>
<keyword evidence="2" id="KW-1185">Reference proteome</keyword>